<dbReference type="InterPro" id="IPR025979">
    <property type="entry name" value="ChrR-like_cupin_dom"/>
</dbReference>
<reference evidence="3 4" key="1">
    <citation type="submission" date="2018-10" db="EMBL/GenBank/DDBJ databases">
        <authorList>
            <person name="Perry B.J."/>
            <person name="Sullivan J.T."/>
            <person name="Murphy R.J.T."/>
            <person name="Ramsay J.P."/>
            <person name="Ronson C.W."/>
        </authorList>
    </citation>
    <scope>NUCLEOTIDE SEQUENCE [LARGE SCALE GENOMIC DNA]</scope>
    <source>
        <strain evidence="3 4">R88b</strain>
    </source>
</reference>
<feature type="signal peptide" evidence="1">
    <location>
        <begin position="1"/>
        <end position="20"/>
    </location>
</feature>
<sequence>MFKFTSAVLLLLVSTAPLLADDMPVNADAIKWGPVPPFLPAGAKMAVIAGDPSKDGIFVLRLQMPANYKIPAHNHPTSEYVTVLSGDFNIGMGDKLDEAKGMHLTAGGFGVAPAQMNHFAWTTSATIVQVHGEGPFAITYVNPADDPSKK</sequence>
<feature type="domain" description="ChrR-like cupin" evidence="2">
    <location>
        <begin position="22"/>
        <end position="136"/>
    </location>
</feature>
<dbReference type="Gene3D" id="2.60.120.10">
    <property type="entry name" value="Jelly Rolls"/>
    <property type="match status" value="1"/>
</dbReference>
<evidence type="ECO:0000259" key="2">
    <source>
        <dbReference type="Pfam" id="PF12973"/>
    </source>
</evidence>
<dbReference type="Proteomes" id="UP000503017">
    <property type="component" value="Chromosome"/>
</dbReference>
<dbReference type="SUPFAM" id="SSF51182">
    <property type="entry name" value="RmlC-like cupins"/>
    <property type="match status" value="1"/>
</dbReference>
<feature type="chain" id="PRO_5026754264" description="ChrR-like cupin domain-containing protein" evidence="1">
    <location>
        <begin position="21"/>
        <end position="150"/>
    </location>
</feature>
<accession>A0A6M7WNS4</accession>
<keyword evidence="1" id="KW-0732">Signal</keyword>
<evidence type="ECO:0000313" key="3">
    <source>
        <dbReference type="EMBL" id="QKD01488.1"/>
    </source>
</evidence>
<dbReference type="RefSeq" id="WP_027031479.1">
    <property type="nucleotide sequence ID" value="NZ_CP033367.1"/>
</dbReference>
<name>A0A6M7WNS4_RHILI</name>
<proteinExistence type="predicted"/>
<dbReference type="InterPro" id="IPR014710">
    <property type="entry name" value="RmlC-like_jellyroll"/>
</dbReference>
<dbReference type="CDD" id="cd06989">
    <property type="entry name" value="cupin_DRT102"/>
    <property type="match status" value="1"/>
</dbReference>
<gene>
    <name evidence="3" type="ORF">EB235_08165</name>
</gene>
<evidence type="ECO:0000313" key="4">
    <source>
        <dbReference type="Proteomes" id="UP000503017"/>
    </source>
</evidence>
<dbReference type="Pfam" id="PF12973">
    <property type="entry name" value="Cupin_7"/>
    <property type="match status" value="1"/>
</dbReference>
<dbReference type="InterPro" id="IPR011051">
    <property type="entry name" value="RmlC_Cupin_sf"/>
</dbReference>
<protein>
    <recommendedName>
        <fullName evidence="2">ChrR-like cupin domain-containing protein</fullName>
    </recommendedName>
</protein>
<evidence type="ECO:0000256" key="1">
    <source>
        <dbReference type="SAM" id="SignalP"/>
    </source>
</evidence>
<dbReference type="EMBL" id="CP033367">
    <property type="protein sequence ID" value="QKD01488.1"/>
    <property type="molecule type" value="Genomic_DNA"/>
</dbReference>
<dbReference type="AlphaFoldDB" id="A0A6M7WNS4"/>
<organism evidence="3 4">
    <name type="scientific">Mesorhizobium loti R88b</name>
    <dbReference type="NCBI Taxonomy" id="935548"/>
    <lineage>
        <taxon>Bacteria</taxon>
        <taxon>Pseudomonadati</taxon>
        <taxon>Pseudomonadota</taxon>
        <taxon>Alphaproteobacteria</taxon>
        <taxon>Hyphomicrobiales</taxon>
        <taxon>Phyllobacteriaceae</taxon>
        <taxon>Mesorhizobium</taxon>
    </lineage>
</organism>